<accession>A0ABS1CIR3</accession>
<reference evidence="14 15" key="1">
    <citation type="journal article" date="2020" name="Microorganisms">
        <title>Osmotic Adaptation and Compatible Solute Biosynthesis of Phototrophic Bacteria as Revealed from Genome Analyses.</title>
        <authorList>
            <person name="Imhoff J.F."/>
            <person name="Rahn T."/>
            <person name="Kunzel S."/>
            <person name="Keller A."/>
            <person name="Neulinger S.C."/>
        </authorList>
    </citation>
    <scope>NUCLEOTIDE SEQUENCE [LARGE SCALE GENOMIC DNA]</scope>
    <source>
        <strain evidence="14 15">DSM 6210</strain>
    </source>
</reference>
<feature type="domain" description="Cytidyltransferase-like" evidence="13">
    <location>
        <begin position="4"/>
        <end position="182"/>
    </location>
</feature>
<dbReference type="NCBIfam" id="TIGR00482">
    <property type="entry name" value="nicotinate (nicotinamide) nucleotide adenylyltransferase"/>
    <property type="match status" value="1"/>
</dbReference>
<sequence>MIGLFGGAFDPIHFGHLRTALEVQEALGLREVRLLPLNVAVHREQPAADGALRLSMLQAAVAHTPGLVADDRELKRPGGSYTVDTLTQLRAELGPDLPLCLLVGGDAFNAFFEWHRPRDILGLAHLAVMRRPGSLLPRDAALREELERRRTQVAADLQAAPAGRIWLQSVTQLDISSTRIRRAIAGGRSARFLLPDPVLDMALAAGCYAAPSAKTTAPDSADTESNSSAQRGHDAA</sequence>
<comment type="function">
    <text evidence="1 11">Catalyzes the reversible adenylation of nicotinate mononucleotide (NaMN) to nicotinic acid adenine dinucleotide (NaAD).</text>
</comment>
<dbReference type="Proteomes" id="UP000748752">
    <property type="component" value="Unassembled WGS sequence"/>
</dbReference>
<dbReference type="InterPro" id="IPR004821">
    <property type="entry name" value="Cyt_trans-like"/>
</dbReference>
<evidence type="ECO:0000256" key="6">
    <source>
        <dbReference type="ARBA" id="ARBA00022695"/>
    </source>
</evidence>
<evidence type="ECO:0000256" key="4">
    <source>
        <dbReference type="ARBA" id="ARBA00022642"/>
    </source>
</evidence>
<dbReference type="CDD" id="cd02165">
    <property type="entry name" value="NMNAT"/>
    <property type="match status" value="1"/>
</dbReference>
<gene>
    <name evidence="11" type="primary">nadD</name>
    <name evidence="14" type="ORF">CKO31_13790</name>
</gene>
<keyword evidence="5 11" id="KW-0808">Transferase</keyword>
<dbReference type="GO" id="GO:0016779">
    <property type="term" value="F:nucleotidyltransferase activity"/>
    <property type="evidence" value="ECO:0007669"/>
    <property type="project" value="UniProtKB-KW"/>
</dbReference>
<feature type="region of interest" description="Disordered" evidence="12">
    <location>
        <begin position="212"/>
        <end position="236"/>
    </location>
</feature>
<keyword evidence="7 11" id="KW-0547">Nucleotide-binding</keyword>
<keyword evidence="8 11" id="KW-0067">ATP-binding</keyword>
<dbReference type="Pfam" id="PF01467">
    <property type="entry name" value="CTP_transf_like"/>
    <property type="match status" value="1"/>
</dbReference>
<keyword evidence="9 11" id="KW-0520">NAD</keyword>
<evidence type="ECO:0000259" key="13">
    <source>
        <dbReference type="Pfam" id="PF01467"/>
    </source>
</evidence>
<name>A0ABS1CIR3_9GAMM</name>
<evidence type="ECO:0000313" key="15">
    <source>
        <dbReference type="Proteomes" id="UP000748752"/>
    </source>
</evidence>
<dbReference type="InterPro" id="IPR014729">
    <property type="entry name" value="Rossmann-like_a/b/a_fold"/>
</dbReference>
<evidence type="ECO:0000256" key="11">
    <source>
        <dbReference type="HAMAP-Rule" id="MF_00244"/>
    </source>
</evidence>
<organism evidence="14 15">
    <name type="scientific">Thiohalocapsa halophila</name>
    <dbReference type="NCBI Taxonomy" id="69359"/>
    <lineage>
        <taxon>Bacteria</taxon>
        <taxon>Pseudomonadati</taxon>
        <taxon>Pseudomonadota</taxon>
        <taxon>Gammaproteobacteria</taxon>
        <taxon>Chromatiales</taxon>
        <taxon>Chromatiaceae</taxon>
        <taxon>Thiohalocapsa</taxon>
    </lineage>
</organism>
<evidence type="ECO:0000256" key="8">
    <source>
        <dbReference type="ARBA" id="ARBA00022840"/>
    </source>
</evidence>
<dbReference type="InterPro" id="IPR005248">
    <property type="entry name" value="NadD/NMNAT"/>
</dbReference>
<evidence type="ECO:0000256" key="3">
    <source>
        <dbReference type="ARBA" id="ARBA00009014"/>
    </source>
</evidence>
<comment type="similarity">
    <text evidence="3 11">Belongs to the NadD family.</text>
</comment>
<evidence type="ECO:0000313" key="14">
    <source>
        <dbReference type="EMBL" id="MBK1631787.1"/>
    </source>
</evidence>
<comment type="catalytic activity">
    <reaction evidence="10 11">
        <text>nicotinate beta-D-ribonucleotide + ATP + H(+) = deamido-NAD(+) + diphosphate</text>
        <dbReference type="Rhea" id="RHEA:22860"/>
        <dbReference type="ChEBI" id="CHEBI:15378"/>
        <dbReference type="ChEBI" id="CHEBI:30616"/>
        <dbReference type="ChEBI" id="CHEBI:33019"/>
        <dbReference type="ChEBI" id="CHEBI:57502"/>
        <dbReference type="ChEBI" id="CHEBI:58437"/>
        <dbReference type="EC" id="2.7.7.18"/>
    </reaction>
</comment>
<comment type="pathway">
    <text evidence="2 11">Cofactor biosynthesis; NAD(+) biosynthesis; deamido-NAD(+) from nicotinate D-ribonucleotide: step 1/1.</text>
</comment>
<keyword evidence="4 11" id="KW-0662">Pyridine nucleotide biosynthesis</keyword>
<keyword evidence="6 11" id="KW-0548">Nucleotidyltransferase</keyword>
<evidence type="ECO:0000256" key="7">
    <source>
        <dbReference type="ARBA" id="ARBA00022741"/>
    </source>
</evidence>
<dbReference type="EC" id="2.7.7.18" evidence="11"/>
<evidence type="ECO:0000256" key="10">
    <source>
        <dbReference type="ARBA" id="ARBA00048721"/>
    </source>
</evidence>
<evidence type="ECO:0000256" key="1">
    <source>
        <dbReference type="ARBA" id="ARBA00002324"/>
    </source>
</evidence>
<proteinExistence type="inferred from homology"/>
<keyword evidence="15" id="KW-1185">Reference proteome</keyword>
<comment type="caution">
    <text evidence="14">The sequence shown here is derived from an EMBL/GenBank/DDBJ whole genome shotgun (WGS) entry which is preliminary data.</text>
</comment>
<protein>
    <recommendedName>
        <fullName evidence="11">Probable nicotinate-nucleotide adenylyltransferase</fullName>
        <ecNumber evidence="11">2.7.7.18</ecNumber>
    </recommendedName>
    <alternativeName>
        <fullName evidence="11">Deamido-NAD(+) diphosphorylase</fullName>
    </alternativeName>
    <alternativeName>
        <fullName evidence="11">Deamido-NAD(+) pyrophosphorylase</fullName>
    </alternativeName>
    <alternativeName>
        <fullName evidence="11">Nicotinate mononucleotide adenylyltransferase</fullName>
        <shortName evidence="11">NaMN adenylyltransferase</shortName>
    </alternativeName>
</protein>
<feature type="compositionally biased region" description="Polar residues" evidence="12">
    <location>
        <begin position="213"/>
        <end position="230"/>
    </location>
</feature>
<dbReference type="SUPFAM" id="SSF52374">
    <property type="entry name" value="Nucleotidylyl transferase"/>
    <property type="match status" value="1"/>
</dbReference>
<dbReference type="PANTHER" id="PTHR39321:SF3">
    <property type="entry name" value="PHOSPHOPANTETHEINE ADENYLYLTRANSFERASE"/>
    <property type="match status" value="1"/>
</dbReference>
<dbReference type="RefSeq" id="WP_200238555.1">
    <property type="nucleotide sequence ID" value="NZ_NRRV01000032.1"/>
</dbReference>
<dbReference type="NCBIfam" id="NF000839">
    <property type="entry name" value="PRK00071.1-1"/>
    <property type="match status" value="1"/>
</dbReference>
<evidence type="ECO:0000256" key="5">
    <source>
        <dbReference type="ARBA" id="ARBA00022679"/>
    </source>
</evidence>
<evidence type="ECO:0000256" key="2">
    <source>
        <dbReference type="ARBA" id="ARBA00005019"/>
    </source>
</evidence>
<dbReference type="PANTHER" id="PTHR39321">
    <property type="entry name" value="NICOTINATE-NUCLEOTIDE ADENYLYLTRANSFERASE-RELATED"/>
    <property type="match status" value="1"/>
</dbReference>
<evidence type="ECO:0000256" key="12">
    <source>
        <dbReference type="SAM" id="MobiDB-lite"/>
    </source>
</evidence>
<dbReference type="EMBL" id="NRRV01000032">
    <property type="protein sequence ID" value="MBK1631787.1"/>
    <property type="molecule type" value="Genomic_DNA"/>
</dbReference>
<dbReference type="Gene3D" id="3.40.50.620">
    <property type="entry name" value="HUPs"/>
    <property type="match status" value="1"/>
</dbReference>
<dbReference type="HAMAP" id="MF_00244">
    <property type="entry name" value="NaMN_adenylyltr"/>
    <property type="match status" value="1"/>
</dbReference>
<evidence type="ECO:0000256" key="9">
    <source>
        <dbReference type="ARBA" id="ARBA00023027"/>
    </source>
</evidence>